<comment type="caution">
    <text evidence="1">The sequence shown here is derived from an EMBL/GenBank/DDBJ whole genome shotgun (WGS) entry which is preliminary data.</text>
</comment>
<evidence type="ECO:0000313" key="2">
    <source>
        <dbReference type="Proteomes" id="UP000050360"/>
    </source>
</evidence>
<protein>
    <submittedName>
        <fullName evidence="1">Uncharacterized protein</fullName>
    </submittedName>
</protein>
<sequence>MIALLAIAIGLRFTYLGAHTFPINEEQRSFAVNAAHNGLRAEIGNNNYSVTVQDRGRIISTLNGDKKVVRVVLIRENMTLTALVDMDTGNLVEKSKMESSGWMIDYKDQRSKRWGHQRLFDR</sequence>
<gene>
    <name evidence="1" type="ORF">MPEBLZ_00887</name>
</gene>
<proteinExistence type="predicted"/>
<reference evidence="1 2" key="1">
    <citation type="submission" date="2015-09" db="EMBL/GenBank/DDBJ databases">
        <title>A metagenomics-based metabolic model of nitrate-dependent anaerobic oxidation of methane by Methanoperedens-like archaea.</title>
        <authorList>
            <person name="Arshad A."/>
            <person name="Speth D.R."/>
            <person name="De Graaf R.M."/>
            <person name="Op Den Camp H.J."/>
            <person name="Jetten M.S."/>
            <person name="Welte C.U."/>
        </authorList>
    </citation>
    <scope>NUCLEOTIDE SEQUENCE [LARGE SCALE GENOMIC DNA]</scope>
</reference>
<accession>A0A0P8CC75</accession>
<dbReference type="EMBL" id="LKCM01000078">
    <property type="protein sequence ID" value="KPQ44520.1"/>
    <property type="molecule type" value="Genomic_DNA"/>
</dbReference>
<dbReference type="Proteomes" id="UP000050360">
    <property type="component" value="Unassembled WGS sequence"/>
</dbReference>
<organism evidence="1 2">
    <name type="scientific">Candidatus Methanoperedens nitratireducens</name>
    <dbReference type="NCBI Taxonomy" id="1392998"/>
    <lineage>
        <taxon>Archaea</taxon>
        <taxon>Methanobacteriati</taxon>
        <taxon>Methanobacteriota</taxon>
        <taxon>Stenosarchaea group</taxon>
        <taxon>Methanomicrobia</taxon>
        <taxon>Methanosarcinales</taxon>
        <taxon>ANME-2 cluster</taxon>
        <taxon>Candidatus Methanoperedentaceae</taxon>
        <taxon>Candidatus Methanoperedens</taxon>
    </lineage>
</organism>
<dbReference type="AlphaFoldDB" id="A0A0P8CC75"/>
<evidence type="ECO:0000313" key="1">
    <source>
        <dbReference type="EMBL" id="KPQ44520.1"/>
    </source>
</evidence>
<name>A0A0P8CC75_9EURY</name>